<sequence>MRVFRVLSLYTAEIFKFGDGNSSVINQAVFNFEQFPAPINFLVGAYILVPKSDPYFNLRFDVFDDKGKPIHDEIQSLTPFNLTEYNSTENETVLHIVFQPKEHILVSEGTYRVNATLLKDEAVQDEMDSYFIASTAWHKMR</sequence>
<dbReference type="EMBL" id="CP165628">
    <property type="protein sequence ID" value="XDU71146.1"/>
    <property type="molecule type" value="Genomic_DNA"/>
</dbReference>
<evidence type="ECO:0000313" key="1">
    <source>
        <dbReference type="EMBL" id="XDU71146.1"/>
    </source>
</evidence>
<organism evidence="1">
    <name type="scientific">Rouxiella sp. WC2420</name>
    <dbReference type="NCBI Taxonomy" id="3234145"/>
    <lineage>
        <taxon>Bacteria</taxon>
        <taxon>Pseudomonadati</taxon>
        <taxon>Pseudomonadota</taxon>
        <taxon>Gammaproteobacteria</taxon>
        <taxon>Enterobacterales</taxon>
        <taxon>Yersiniaceae</taxon>
        <taxon>Rouxiella</taxon>
    </lineage>
</organism>
<accession>A0AB39VLU3</accession>
<proteinExistence type="predicted"/>
<protein>
    <submittedName>
        <fullName evidence="1">Uncharacterized protein</fullName>
    </submittedName>
</protein>
<dbReference type="RefSeq" id="WP_369788503.1">
    <property type="nucleotide sequence ID" value="NZ_CP165628.1"/>
</dbReference>
<dbReference type="AlphaFoldDB" id="A0AB39VLU3"/>
<gene>
    <name evidence="1" type="ORF">AB3G37_16480</name>
</gene>
<reference evidence="1" key="1">
    <citation type="submission" date="2024-07" db="EMBL/GenBank/DDBJ databases">
        <authorList>
            <person name="Biller S.J."/>
        </authorList>
    </citation>
    <scope>NUCLEOTIDE SEQUENCE</scope>
    <source>
        <strain evidence="1">WC2420</strain>
    </source>
</reference>
<name>A0AB39VLU3_9GAMM</name>